<evidence type="ECO:0000256" key="1">
    <source>
        <dbReference type="SAM" id="Phobius"/>
    </source>
</evidence>
<evidence type="ECO:0000313" key="3">
    <source>
        <dbReference type="Proteomes" id="UP000278962"/>
    </source>
</evidence>
<evidence type="ECO:0000313" key="2">
    <source>
        <dbReference type="EMBL" id="RKQ94010.1"/>
    </source>
</evidence>
<gene>
    <name evidence="2" type="ORF">C8N24_3886</name>
</gene>
<keyword evidence="1" id="KW-1133">Transmembrane helix</keyword>
<organism evidence="2 3">
    <name type="scientific">Solirubrobacter pauli</name>
    <dbReference type="NCBI Taxonomy" id="166793"/>
    <lineage>
        <taxon>Bacteria</taxon>
        <taxon>Bacillati</taxon>
        <taxon>Actinomycetota</taxon>
        <taxon>Thermoleophilia</taxon>
        <taxon>Solirubrobacterales</taxon>
        <taxon>Solirubrobacteraceae</taxon>
        <taxon>Solirubrobacter</taxon>
    </lineage>
</organism>
<protein>
    <submittedName>
        <fullName evidence="2">Uncharacterized protein</fullName>
    </submittedName>
</protein>
<keyword evidence="1" id="KW-0812">Transmembrane</keyword>
<proteinExistence type="predicted"/>
<dbReference type="AlphaFoldDB" id="A0A660LIT6"/>
<name>A0A660LIT6_9ACTN</name>
<reference evidence="2 3" key="1">
    <citation type="submission" date="2018-10" db="EMBL/GenBank/DDBJ databases">
        <title>Genomic Encyclopedia of Archaeal and Bacterial Type Strains, Phase II (KMG-II): from individual species to whole genera.</title>
        <authorList>
            <person name="Goeker M."/>
        </authorList>
    </citation>
    <scope>NUCLEOTIDE SEQUENCE [LARGE SCALE GENOMIC DNA]</scope>
    <source>
        <strain evidence="2 3">DSM 14954</strain>
    </source>
</reference>
<dbReference type="Proteomes" id="UP000278962">
    <property type="component" value="Unassembled WGS sequence"/>
</dbReference>
<keyword evidence="3" id="KW-1185">Reference proteome</keyword>
<keyword evidence="1" id="KW-0472">Membrane</keyword>
<comment type="caution">
    <text evidence="2">The sequence shown here is derived from an EMBL/GenBank/DDBJ whole genome shotgun (WGS) entry which is preliminary data.</text>
</comment>
<sequence>MTPLFAHPGHWAAQLLYLAPVLAMVGALLWARYRGPSEEIGADDEDEV</sequence>
<dbReference type="RefSeq" id="WP_170179209.1">
    <property type="nucleotide sequence ID" value="NZ_RBIL01000001.1"/>
</dbReference>
<dbReference type="EMBL" id="RBIL01000001">
    <property type="protein sequence ID" value="RKQ94010.1"/>
    <property type="molecule type" value="Genomic_DNA"/>
</dbReference>
<feature type="transmembrane region" description="Helical" evidence="1">
    <location>
        <begin position="12"/>
        <end position="31"/>
    </location>
</feature>
<accession>A0A660LIT6</accession>